<dbReference type="EMBL" id="SHRR01000028">
    <property type="protein sequence ID" value="TCE84438.1"/>
    <property type="molecule type" value="Genomic_DNA"/>
</dbReference>
<dbReference type="Proteomes" id="UP000293441">
    <property type="component" value="Unassembled WGS sequence"/>
</dbReference>
<dbReference type="EMBL" id="SHTF01000024">
    <property type="protein sequence ID" value="TCF62855.1"/>
    <property type="molecule type" value="Genomic_DNA"/>
</dbReference>
<dbReference type="Proteomes" id="UP000292932">
    <property type="component" value="Unassembled WGS sequence"/>
</dbReference>
<keyword evidence="2" id="KW-0472">Membrane</keyword>
<feature type="compositionally biased region" description="Low complexity" evidence="1">
    <location>
        <begin position="180"/>
        <end position="193"/>
    </location>
</feature>
<dbReference type="Proteomes" id="UP000293319">
    <property type="component" value="Unassembled WGS sequence"/>
</dbReference>
<feature type="compositionally biased region" description="Basic and acidic residues" evidence="1">
    <location>
        <begin position="1"/>
        <end position="20"/>
    </location>
</feature>
<dbReference type="EMBL" id="SHQU01000034">
    <property type="protein sequence ID" value="TCE39710.1"/>
    <property type="molecule type" value="Genomic_DNA"/>
</dbReference>
<dbReference type="Proteomes" id="UP000291881">
    <property type="component" value="Unassembled WGS sequence"/>
</dbReference>
<evidence type="ECO:0000313" key="13">
    <source>
        <dbReference type="Proteomes" id="UP000291814"/>
    </source>
</evidence>
<dbReference type="InterPro" id="IPR046314">
    <property type="entry name" value="DUF6466"/>
</dbReference>
<evidence type="ECO:0000313" key="18">
    <source>
        <dbReference type="Proteomes" id="UP000293319"/>
    </source>
</evidence>
<reference evidence="12 13" key="1">
    <citation type="journal article" date="2018" name="Sci. Rep.">
        <title>Genomic diversity and distribution of Bifidobacterium longum subsp. longum across the human lifespan.</title>
        <authorList>
            <person name="Odamaki T."/>
            <person name="Bottacini F."/>
            <person name="Kato K."/>
            <person name="Mitsuyama E."/>
            <person name="Yoshida K."/>
            <person name="Horigome A."/>
            <person name="Xiao J.Z."/>
            <person name="van Sinderen D."/>
        </authorList>
    </citation>
    <scope>NUCLEOTIDE SEQUENCE [LARGE SCALE GENOMIC DNA]</scope>
    <source>
        <strain evidence="3 20">MCC10004</strain>
        <strain evidence="4 14">MCC10009</strain>
        <strain evidence="5 19">MCC10015</strain>
        <strain evidence="6 15">MCC10043</strain>
        <strain evidence="7 18">MCC10044</strain>
        <strain evidence="8 13">MCC10070</strain>
        <strain evidence="9 17">MCC10096</strain>
        <strain evidence="10 16">MCC10116</strain>
        <strain evidence="11 12">MCC10120</strain>
    </source>
</reference>
<protein>
    <submittedName>
        <fullName evidence="11">Uncharacterized protein</fullName>
    </submittedName>
</protein>
<evidence type="ECO:0000313" key="20">
    <source>
        <dbReference type="Proteomes" id="UP000293475"/>
    </source>
</evidence>
<accession>A0A0M0VP96</accession>
<feature type="transmembrane region" description="Helical" evidence="2">
    <location>
        <begin position="33"/>
        <end position="55"/>
    </location>
</feature>
<proteinExistence type="predicted"/>
<evidence type="ECO:0000313" key="9">
    <source>
        <dbReference type="EMBL" id="TCF30692.1"/>
    </source>
</evidence>
<sequence length="209" mass="22338">MDRNLKETAVRNSNEIHENDGSANTRMRAKCPLWARIVLACGAVLLLLVAGVAAVNLSASITFNQATASLNANIKAAQDESTDITTLKAQQQQTDAQFDEAGRMRTLLLPQVKDAIDTNASISSELTKITLKQAEAQNSGSDSGQAQSAQQSENSSSNAKKGGALTDEQKKQVEELMKANQQSTDTQSNTTQSEQKATQNKGTGATKPW</sequence>
<dbReference type="EMBL" id="SHTU01000023">
    <property type="protein sequence ID" value="TCF94739.1"/>
    <property type="molecule type" value="Genomic_DNA"/>
</dbReference>
<evidence type="ECO:0000256" key="1">
    <source>
        <dbReference type="SAM" id="MobiDB-lite"/>
    </source>
</evidence>
<evidence type="ECO:0000313" key="11">
    <source>
        <dbReference type="EMBL" id="TCF94739.1"/>
    </source>
</evidence>
<gene>
    <name evidence="3" type="ORF">MCC10004_1439</name>
    <name evidence="4" type="ORF">MCC10009_1483</name>
    <name evidence="5" type="ORF">MCC10015_1563</name>
    <name evidence="6" type="ORF">MCC10043_1666</name>
    <name evidence="7" type="ORF">MCC10044_1551</name>
    <name evidence="8" type="ORF">MCC10070_1568</name>
    <name evidence="9" type="ORF">MCC10096_1703</name>
    <name evidence="10" type="ORF">MCC10116_1715</name>
    <name evidence="11" type="ORF">MCC10120_1508</name>
</gene>
<dbReference type="EMBL" id="SHPS01000030">
    <property type="protein sequence ID" value="TCD85042.1"/>
    <property type="molecule type" value="Genomic_DNA"/>
</dbReference>
<dbReference type="EMBL" id="SHPX01000035">
    <property type="protein sequence ID" value="TCD96409.1"/>
    <property type="molecule type" value="Genomic_DNA"/>
</dbReference>
<organism evidence="11 12">
    <name type="scientific">Bifidobacterium longum subsp. longum</name>
    <dbReference type="NCBI Taxonomy" id="1679"/>
    <lineage>
        <taxon>Bacteria</taxon>
        <taxon>Bacillati</taxon>
        <taxon>Actinomycetota</taxon>
        <taxon>Actinomycetes</taxon>
        <taxon>Bifidobacteriales</taxon>
        <taxon>Bifidobacteriaceae</taxon>
        <taxon>Bifidobacterium</taxon>
    </lineage>
</organism>
<name>A0A0M0VP96_BIFLL</name>
<comment type="caution">
    <text evidence="11">The sequence shown here is derived from an EMBL/GenBank/DDBJ whole genome shotgun (WGS) entry which is preliminary data.</text>
</comment>
<dbReference type="Proteomes" id="UP000292787">
    <property type="component" value="Unassembled WGS sequence"/>
</dbReference>
<evidence type="ECO:0000313" key="12">
    <source>
        <dbReference type="Proteomes" id="UP000291713"/>
    </source>
</evidence>
<reference evidence="11" key="2">
    <citation type="submission" date="2019-02" db="EMBL/GenBank/DDBJ databases">
        <authorList>
            <person name="Odamaki T."/>
        </authorList>
    </citation>
    <scope>NUCLEOTIDE SEQUENCE</scope>
    <source>
        <strain evidence="3">MCC10004</strain>
        <strain evidence="4">MCC10009</strain>
        <strain evidence="5">MCC10015</strain>
        <strain evidence="6">MCC10043</strain>
        <strain evidence="7">MCC10044</strain>
        <strain evidence="8">MCC10070</strain>
        <strain evidence="9">MCC10096</strain>
        <strain evidence="10">MCC10116</strain>
        <strain evidence="11">MCC10120</strain>
    </source>
</reference>
<feature type="compositionally biased region" description="Polar residues" evidence="1">
    <location>
        <begin position="194"/>
        <end position="203"/>
    </location>
</feature>
<dbReference type="Proteomes" id="UP000293475">
    <property type="component" value="Unassembled WGS sequence"/>
</dbReference>
<dbReference type="Proteomes" id="UP000291814">
    <property type="component" value="Unassembled WGS sequence"/>
</dbReference>
<evidence type="ECO:0000313" key="8">
    <source>
        <dbReference type="EMBL" id="TCE84438.1"/>
    </source>
</evidence>
<evidence type="ECO:0000313" key="14">
    <source>
        <dbReference type="Proteomes" id="UP000291881"/>
    </source>
</evidence>
<feature type="compositionally biased region" description="Low complexity" evidence="1">
    <location>
        <begin position="136"/>
        <end position="159"/>
    </location>
</feature>
<evidence type="ECO:0000313" key="3">
    <source>
        <dbReference type="EMBL" id="TCD77400.1"/>
    </source>
</evidence>
<feature type="region of interest" description="Disordered" evidence="1">
    <location>
        <begin position="134"/>
        <end position="209"/>
    </location>
</feature>
<evidence type="ECO:0000313" key="7">
    <source>
        <dbReference type="EMBL" id="TCE43340.1"/>
    </source>
</evidence>
<evidence type="ECO:0000313" key="15">
    <source>
        <dbReference type="Proteomes" id="UP000292260"/>
    </source>
</evidence>
<dbReference type="Proteomes" id="UP000291713">
    <property type="component" value="Unassembled WGS sequence"/>
</dbReference>
<dbReference type="Proteomes" id="UP000292260">
    <property type="component" value="Unassembled WGS sequence"/>
</dbReference>
<keyword evidence="2" id="KW-0812">Transmembrane</keyword>
<dbReference type="EMBL" id="SHQV01000019">
    <property type="protein sequence ID" value="TCE43340.1"/>
    <property type="molecule type" value="Genomic_DNA"/>
</dbReference>
<dbReference type="EMBL" id="SHPO01000022">
    <property type="protein sequence ID" value="TCD77400.1"/>
    <property type="molecule type" value="Genomic_DNA"/>
</dbReference>
<feature type="compositionally biased region" description="Basic and acidic residues" evidence="1">
    <location>
        <begin position="167"/>
        <end position="177"/>
    </location>
</feature>
<evidence type="ECO:0000313" key="16">
    <source>
        <dbReference type="Proteomes" id="UP000292787"/>
    </source>
</evidence>
<dbReference type="Pfam" id="PF20070">
    <property type="entry name" value="DUF6466"/>
    <property type="match status" value="1"/>
</dbReference>
<evidence type="ECO:0000313" key="19">
    <source>
        <dbReference type="Proteomes" id="UP000293441"/>
    </source>
</evidence>
<evidence type="ECO:0000313" key="5">
    <source>
        <dbReference type="EMBL" id="TCD96409.1"/>
    </source>
</evidence>
<evidence type="ECO:0000313" key="10">
    <source>
        <dbReference type="EMBL" id="TCF62855.1"/>
    </source>
</evidence>
<evidence type="ECO:0000313" key="6">
    <source>
        <dbReference type="EMBL" id="TCE39710.1"/>
    </source>
</evidence>
<evidence type="ECO:0000313" key="4">
    <source>
        <dbReference type="EMBL" id="TCD85042.1"/>
    </source>
</evidence>
<dbReference type="AlphaFoldDB" id="A0A0M0VP96"/>
<dbReference type="EMBL" id="SHSP01000017">
    <property type="protein sequence ID" value="TCF30692.1"/>
    <property type="molecule type" value="Genomic_DNA"/>
</dbReference>
<feature type="region of interest" description="Disordered" evidence="1">
    <location>
        <begin position="1"/>
        <end position="23"/>
    </location>
</feature>
<keyword evidence="2" id="KW-1133">Transmembrane helix</keyword>
<evidence type="ECO:0000313" key="17">
    <source>
        <dbReference type="Proteomes" id="UP000292932"/>
    </source>
</evidence>
<evidence type="ECO:0000256" key="2">
    <source>
        <dbReference type="SAM" id="Phobius"/>
    </source>
</evidence>